<dbReference type="GO" id="GO:0002161">
    <property type="term" value="F:aminoacyl-tRNA deacylase activity"/>
    <property type="evidence" value="ECO:0007669"/>
    <property type="project" value="InterPro"/>
</dbReference>
<protein>
    <recommendedName>
        <fullName evidence="4">Cys-tRNA(Pro)/Cys-tRNA(Cys) deacylase</fullName>
        <ecNumber evidence="4">4.2.-.-</ecNumber>
    </recommendedName>
</protein>
<evidence type="ECO:0000256" key="1">
    <source>
        <dbReference type="ARBA" id="ARBA00009798"/>
    </source>
</evidence>
<dbReference type="EMBL" id="SODO01000006">
    <property type="protein sequence ID" value="TDW59128.1"/>
    <property type="molecule type" value="Genomic_DNA"/>
</dbReference>
<comment type="similarity">
    <text evidence="1 4">Belongs to the prolyl-tRNA editing family. YbaK/EbsC subfamily.</text>
</comment>
<keyword evidence="2 4" id="KW-0648">Protein biosynthesis</keyword>
<dbReference type="EMBL" id="NQJF01000007">
    <property type="protein sequence ID" value="OYD24388.1"/>
    <property type="molecule type" value="Genomic_DNA"/>
</dbReference>
<evidence type="ECO:0000313" key="7">
    <source>
        <dbReference type="EMBL" id="TDW59128.1"/>
    </source>
</evidence>
<dbReference type="Gene3D" id="3.90.960.10">
    <property type="entry name" value="YbaK/aminoacyl-tRNA synthetase-associated domain"/>
    <property type="match status" value="1"/>
</dbReference>
<dbReference type="Pfam" id="PF04073">
    <property type="entry name" value="tRNA_edit"/>
    <property type="match status" value="1"/>
</dbReference>
<dbReference type="SUPFAM" id="SSF55826">
    <property type="entry name" value="YbaK/ProRS associated domain"/>
    <property type="match status" value="1"/>
</dbReference>
<dbReference type="PIRSF" id="PIRSF006181">
    <property type="entry name" value="EbsC_YbaK"/>
    <property type="match status" value="1"/>
</dbReference>
<sequence>MTPAILFLEKQKAAFTLFQYDCTAQDDFGAHAAAQLGVPLTRVFKTLLTEGDQGAVVALVPSSGKVNLKQLAKAAGVKKLEMMPPQKAERLTGFKVGGISPFAQKKRLTTVIDTSACNHDTVLVSGGKRGLSVGLSAQEIERLLKAVVAPIAEQTA</sequence>
<organism evidence="6 8">
    <name type="scientific">Oceanimonas baumannii</name>
    <dbReference type="NCBI Taxonomy" id="129578"/>
    <lineage>
        <taxon>Bacteria</taxon>
        <taxon>Pseudomonadati</taxon>
        <taxon>Pseudomonadota</taxon>
        <taxon>Gammaproteobacteria</taxon>
        <taxon>Aeromonadales</taxon>
        <taxon>Aeromonadaceae</taxon>
        <taxon>Oceanimonas</taxon>
    </lineage>
</organism>
<dbReference type="PANTHER" id="PTHR30411:SF0">
    <property type="entry name" value="CYS-TRNA(PRO)_CYS-TRNA(CYS) DEACYLASE YBAK"/>
    <property type="match status" value="1"/>
</dbReference>
<dbReference type="InterPro" id="IPR004369">
    <property type="entry name" value="Prolyl-tRNA_editing_YbaK/EbsC"/>
</dbReference>
<dbReference type="InterPro" id="IPR036754">
    <property type="entry name" value="YbaK/aa-tRNA-synt-asso_dom_sf"/>
</dbReference>
<evidence type="ECO:0000259" key="5">
    <source>
        <dbReference type="Pfam" id="PF04073"/>
    </source>
</evidence>
<keyword evidence="3 4" id="KW-0456">Lyase</keyword>
<comment type="caution">
    <text evidence="6">The sequence shown here is derived from an EMBL/GenBank/DDBJ whole genome shotgun (WGS) entry which is preliminary data.</text>
</comment>
<dbReference type="InterPro" id="IPR007214">
    <property type="entry name" value="YbaK/aa-tRNA-synth-assoc-dom"/>
</dbReference>
<dbReference type="GO" id="GO:0006412">
    <property type="term" value="P:translation"/>
    <property type="evidence" value="ECO:0007669"/>
    <property type="project" value="UniProtKB-KW"/>
</dbReference>
<dbReference type="OrthoDB" id="9809296at2"/>
<dbReference type="PANTHER" id="PTHR30411">
    <property type="entry name" value="CYTOPLASMIC PROTEIN"/>
    <property type="match status" value="1"/>
</dbReference>
<dbReference type="GO" id="GO:0016829">
    <property type="term" value="F:lyase activity"/>
    <property type="evidence" value="ECO:0007669"/>
    <property type="project" value="UniProtKB-KW"/>
</dbReference>
<name>A0A235CIF6_9GAMM</name>
<keyword evidence="9" id="KW-1185">Reference proteome</keyword>
<dbReference type="RefSeq" id="WP_094278356.1">
    <property type="nucleotide sequence ID" value="NZ_JBLWZI010000016.1"/>
</dbReference>
<dbReference type="AlphaFoldDB" id="A0A235CIF6"/>
<evidence type="ECO:0000313" key="9">
    <source>
        <dbReference type="Proteomes" id="UP000295058"/>
    </source>
</evidence>
<proteinExistence type="inferred from homology"/>
<evidence type="ECO:0000256" key="4">
    <source>
        <dbReference type="PIRNR" id="PIRNR006181"/>
    </source>
</evidence>
<accession>A0A235CIF6</accession>
<evidence type="ECO:0000313" key="6">
    <source>
        <dbReference type="EMBL" id="OYD24388.1"/>
    </source>
</evidence>
<dbReference type="NCBIfam" id="TIGR00011">
    <property type="entry name" value="YbaK_EbsC"/>
    <property type="match status" value="1"/>
</dbReference>
<dbReference type="EC" id="4.2.-.-" evidence="4"/>
<reference evidence="7 9" key="2">
    <citation type="submission" date="2019-03" db="EMBL/GenBank/DDBJ databases">
        <title>Genomic Encyclopedia of Archaeal and Bacterial Type Strains, Phase II (KMG-II): from individual species to whole genera.</title>
        <authorList>
            <person name="Goeker M."/>
        </authorList>
    </citation>
    <scope>NUCLEOTIDE SEQUENCE [LARGE SCALE GENOMIC DNA]</scope>
    <source>
        <strain evidence="7 9">DSM 15594</strain>
    </source>
</reference>
<evidence type="ECO:0000256" key="3">
    <source>
        <dbReference type="ARBA" id="ARBA00023239"/>
    </source>
</evidence>
<gene>
    <name evidence="6" type="ORF">B6S09_10025</name>
    <name evidence="7" type="ORF">LY04_01955</name>
</gene>
<evidence type="ECO:0000313" key="8">
    <source>
        <dbReference type="Proteomes" id="UP000243640"/>
    </source>
</evidence>
<reference evidence="6 8" key="1">
    <citation type="submission" date="2017-08" db="EMBL/GenBank/DDBJ databases">
        <title>Draft Genome Sequence of the Marine Bacterium Oceanimonas baumannii ATCC 700832.</title>
        <authorList>
            <person name="Mcclelland W.D."/>
            <person name="Brennan M.A."/>
            <person name="Trachtenberg A.M."/>
            <person name="Maclea K.S."/>
        </authorList>
    </citation>
    <scope>NUCLEOTIDE SEQUENCE [LARGE SCALE GENOMIC DNA]</scope>
    <source>
        <strain evidence="6 8">ATCC 700832</strain>
    </source>
</reference>
<evidence type="ECO:0000256" key="2">
    <source>
        <dbReference type="ARBA" id="ARBA00022917"/>
    </source>
</evidence>
<dbReference type="CDD" id="cd00002">
    <property type="entry name" value="YbaK_deacylase"/>
    <property type="match status" value="1"/>
</dbReference>
<dbReference type="Proteomes" id="UP000295058">
    <property type="component" value="Unassembled WGS sequence"/>
</dbReference>
<feature type="domain" description="YbaK/aminoacyl-tRNA synthetase-associated" evidence="5">
    <location>
        <begin position="31"/>
        <end position="143"/>
    </location>
</feature>
<dbReference type="Proteomes" id="UP000243640">
    <property type="component" value="Unassembled WGS sequence"/>
</dbReference>